<feature type="chain" id="PRO_5046097775" description="Autotransporter domain-containing protein" evidence="1">
    <location>
        <begin position="45"/>
        <end position="1015"/>
    </location>
</feature>
<dbReference type="PROSITE" id="PS51208">
    <property type="entry name" value="AUTOTRANSPORTER"/>
    <property type="match status" value="1"/>
</dbReference>
<feature type="domain" description="Autotransporter" evidence="2">
    <location>
        <begin position="733"/>
        <end position="1015"/>
    </location>
</feature>
<dbReference type="PANTHER" id="PTHR35037">
    <property type="entry name" value="C-TERMINAL REGION OF AIDA-LIKE PROTEIN"/>
    <property type="match status" value="1"/>
</dbReference>
<evidence type="ECO:0000313" key="4">
    <source>
        <dbReference type="Proteomes" id="UP001424441"/>
    </source>
</evidence>
<organism evidence="3 4">
    <name type="scientific">Paenochrobactrum glaciei</name>
    <dbReference type="NCBI Taxonomy" id="486407"/>
    <lineage>
        <taxon>Bacteria</taxon>
        <taxon>Pseudomonadati</taxon>
        <taxon>Pseudomonadota</taxon>
        <taxon>Alphaproteobacteria</taxon>
        <taxon>Hyphomicrobiales</taxon>
        <taxon>Brucellaceae</taxon>
        <taxon>Paenochrobactrum</taxon>
    </lineage>
</organism>
<evidence type="ECO:0000259" key="2">
    <source>
        <dbReference type="PROSITE" id="PS51208"/>
    </source>
</evidence>
<gene>
    <name evidence="3" type="ORF">GCM10008943_00640</name>
</gene>
<proteinExistence type="predicted"/>
<feature type="signal peptide" evidence="1">
    <location>
        <begin position="1"/>
        <end position="44"/>
    </location>
</feature>
<dbReference type="InterPro" id="IPR005546">
    <property type="entry name" value="Autotransporte_beta"/>
</dbReference>
<sequence length="1015" mass="108390">MRVGRMALLLTIFSKWGHSVRTKLMSVSTLALLASVSFPVASMADIDAIIADVRCPDVGGPDSCKGVGGKETAYSWLVMAIGNDQKAYYHIHPTGILSSDEDKAAAIYIRVRPDANQLGQFGVIAAINEGVIETGADSSSLSSMQHGMALGYTIASDSALLTGGDVFAVNSGKIITRNASSHGIAIERSPLASGKVVVDNRSGNIQILHEGEVHKQLRSSGINVIDGGFADLDINVGNIVVRGAGAGAELVTRGSVDVILEDSGKVTIHGKKSQGILASSWFSETMIDVAGTIIMYGDDSTGIEAVGSSSAINVDGYVEALALNSNGLNISSTNEQATVTIGSTGEVIGGRGQGSAMVVGSFNDIVEVTNDGALSALSDRLITDLSDPFMGPVGDFKVTNNGLMTGFVKLGSNGGNYFENTSKFISRNFSASNPDGERDLRGVAVNDMGGDNSHFVNAASGVVSLGASSAENFDATGYYKARTGINNRLFSQDIYDFERKGLLQTQFTNTASFKNEGLIDLTGEQVGNTLVITSSSDAETIGSGTYVSGGTLKLGAELNDGDGGQGSKADMLIADRVEKGANATTIEVAVKSEANAALTKQNGIQLVQVRDKDHSAEGAFMLGGSNAYEHNNAMAIGQGAYAYKLYQNGLGDDKADGNWYLRSQVKDDEPGEELFTGGVPLYEAYPQFLLGLNSLPTLQQRVGNRYWNNAGNKLLAQGADVVEAFAPAEEAGVHIEENAIWGRIEGAHTKIRSRETTSGTDYDYNTFKMQAGLDGLLHESEDGKLIGGITAHYTNGKAEVYSKHGKGDIKTDGYGLGATLTWYGENGFYVDNQAQLTWYDSDLNSSTAKKSMVKGNDGFGYTLSVETGKRSELNEHWSLTPQAQLQYSNVDFDSFVDPFKGHVSRKRGESLEGRLGLSLEHQDSWFNDEGRINRSYVYGIANLYSEFLNGTKVRVDDENFINKRERVWAGIGLGGSYNWNDDKYSVYGEGSVYTSLKHFGDSYSYKGTVGLRIKW</sequence>
<dbReference type="Pfam" id="PF03797">
    <property type="entry name" value="Autotransporter"/>
    <property type="match status" value="1"/>
</dbReference>
<dbReference type="SUPFAM" id="SSF103515">
    <property type="entry name" value="Autotransporter"/>
    <property type="match status" value="1"/>
</dbReference>
<keyword evidence="4" id="KW-1185">Reference proteome</keyword>
<reference evidence="3 4" key="1">
    <citation type="journal article" date="2019" name="Int. J. Syst. Evol. Microbiol.">
        <title>The Global Catalogue of Microorganisms (GCM) 10K type strain sequencing project: providing services to taxonomists for standard genome sequencing and annotation.</title>
        <authorList>
            <consortium name="The Broad Institute Genomics Platform"/>
            <consortium name="The Broad Institute Genome Sequencing Center for Infectious Disease"/>
            <person name="Wu L."/>
            <person name="Ma J."/>
        </authorList>
    </citation>
    <scope>NUCLEOTIDE SEQUENCE [LARGE SCALE GENOMIC DNA]</scope>
    <source>
        <strain evidence="3 4">JCM 15115</strain>
    </source>
</reference>
<keyword evidence="1" id="KW-0732">Signal</keyword>
<dbReference type="Proteomes" id="UP001424441">
    <property type="component" value="Unassembled WGS sequence"/>
</dbReference>
<dbReference type="InterPro" id="IPR051551">
    <property type="entry name" value="Autotransporter_adhesion"/>
</dbReference>
<dbReference type="SMART" id="SM00869">
    <property type="entry name" value="Autotransporter"/>
    <property type="match status" value="1"/>
</dbReference>
<accession>A0ABN1FF70</accession>
<name>A0ABN1FF70_9HYPH</name>
<comment type="caution">
    <text evidence="3">The sequence shown here is derived from an EMBL/GenBank/DDBJ whole genome shotgun (WGS) entry which is preliminary data.</text>
</comment>
<evidence type="ECO:0000256" key="1">
    <source>
        <dbReference type="SAM" id="SignalP"/>
    </source>
</evidence>
<dbReference type="Gene3D" id="2.40.128.130">
    <property type="entry name" value="Autotransporter beta-domain"/>
    <property type="match status" value="1"/>
</dbReference>
<dbReference type="EMBL" id="BAAADE010000001">
    <property type="protein sequence ID" value="GAA0589501.1"/>
    <property type="molecule type" value="Genomic_DNA"/>
</dbReference>
<dbReference type="InterPro" id="IPR006315">
    <property type="entry name" value="OM_autotransptr_brl_dom"/>
</dbReference>
<dbReference type="PANTHER" id="PTHR35037:SF3">
    <property type="entry name" value="C-TERMINAL REGION OF AIDA-LIKE PROTEIN"/>
    <property type="match status" value="1"/>
</dbReference>
<protein>
    <recommendedName>
        <fullName evidence="2">Autotransporter domain-containing protein</fullName>
    </recommendedName>
</protein>
<dbReference type="NCBIfam" id="TIGR01414">
    <property type="entry name" value="autotrans_barl"/>
    <property type="match status" value="1"/>
</dbReference>
<dbReference type="InterPro" id="IPR036709">
    <property type="entry name" value="Autotransporte_beta_dom_sf"/>
</dbReference>
<evidence type="ECO:0000313" key="3">
    <source>
        <dbReference type="EMBL" id="GAA0589501.1"/>
    </source>
</evidence>